<comment type="similarity">
    <text evidence="2 6">Belongs to the class-A beta-lactamase family.</text>
</comment>
<sequence length="298" mass="32831">MNFMLTLRTITCIICLCISTNCLLAQQHVLSQIEQAAATLKAQIGVNAIILETGDTINFHEEQRFPMQSTYKFPIAMSILHKVDQGKLTLKQKIAINPSEIIPRGVSLIREKYPQGTTLDLNELLRLNVAESDGTACDVLIRLAGGTQKVQEYINSIGIKNMRIATTEMVQVSDDWIQYQNWSTPKAMTELLKIFYEGDVLSKNSQSKLLEWMIASVPGNKRLKGSLPPNAVVAHKPGTSGTFRGLTRATNDIGIITLPNGNHVAISVFVSDAYGTTPEREGIIAAITKIIWDYAGSK</sequence>
<dbReference type="SUPFAM" id="SSF56601">
    <property type="entry name" value="beta-lactamase/transpeptidase-like"/>
    <property type="match status" value="1"/>
</dbReference>
<comment type="catalytic activity">
    <reaction evidence="1 6">
        <text>a beta-lactam + H2O = a substituted beta-amino acid</text>
        <dbReference type="Rhea" id="RHEA:20401"/>
        <dbReference type="ChEBI" id="CHEBI:15377"/>
        <dbReference type="ChEBI" id="CHEBI:35627"/>
        <dbReference type="ChEBI" id="CHEBI:140347"/>
        <dbReference type="EC" id="3.5.2.6"/>
    </reaction>
</comment>
<feature type="chain" id="PRO_5042512344" description="Beta-lactamase" evidence="7">
    <location>
        <begin position="26"/>
        <end position="298"/>
    </location>
</feature>
<feature type="signal peptide" evidence="7">
    <location>
        <begin position="1"/>
        <end position="25"/>
    </location>
</feature>
<organism evidence="9 10">
    <name type="scientific">Candidatus Pedobacter colombiensis</name>
    <dbReference type="NCBI Taxonomy" id="3121371"/>
    <lineage>
        <taxon>Bacteria</taxon>
        <taxon>Pseudomonadati</taxon>
        <taxon>Bacteroidota</taxon>
        <taxon>Sphingobacteriia</taxon>
        <taxon>Sphingobacteriales</taxon>
        <taxon>Sphingobacteriaceae</taxon>
        <taxon>Pedobacter</taxon>
    </lineage>
</organism>
<accession>A0AAJ5W873</accession>
<dbReference type="InterPro" id="IPR012338">
    <property type="entry name" value="Beta-lactam/transpept-like"/>
</dbReference>
<dbReference type="PRINTS" id="PR00118">
    <property type="entry name" value="BLACTAMASEA"/>
</dbReference>
<keyword evidence="7" id="KW-0732">Signal</keyword>
<dbReference type="PANTHER" id="PTHR35333">
    <property type="entry name" value="BETA-LACTAMASE"/>
    <property type="match status" value="1"/>
</dbReference>
<evidence type="ECO:0000256" key="5">
    <source>
        <dbReference type="ARBA" id="ARBA00023251"/>
    </source>
</evidence>
<evidence type="ECO:0000256" key="4">
    <source>
        <dbReference type="ARBA" id="ARBA00022801"/>
    </source>
</evidence>
<protein>
    <recommendedName>
        <fullName evidence="3 6">Beta-lactamase</fullName>
        <ecNumber evidence="3 6">3.5.2.6</ecNumber>
    </recommendedName>
</protein>
<dbReference type="GO" id="GO:0008800">
    <property type="term" value="F:beta-lactamase activity"/>
    <property type="evidence" value="ECO:0007669"/>
    <property type="project" value="UniProtKB-UniRule"/>
</dbReference>
<dbReference type="EC" id="3.5.2.6" evidence="3 6"/>
<dbReference type="Proteomes" id="UP001214530">
    <property type="component" value="Chromosome"/>
</dbReference>
<dbReference type="InterPro" id="IPR023650">
    <property type="entry name" value="Beta-lactam_class-A_AS"/>
</dbReference>
<dbReference type="PANTHER" id="PTHR35333:SF3">
    <property type="entry name" value="BETA-LACTAMASE-TYPE TRANSPEPTIDASE FOLD CONTAINING PROTEIN"/>
    <property type="match status" value="1"/>
</dbReference>
<evidence type="ECO:0000256" key="3">
    <source>
        <dbReference type="ARBA" id="ARBA00012865"/>
    </source>
</evidence>
<dbReference type="Gene3D" id="3.40.710.10">
    <property type="entry name" value="DD-peptidase/beta-lactamase superfamily"/>
    <property type="match status" value="1"/>
</dbReference>
<evidence type="ECO:0000256" key="6">
    <source>
        <dbReference type="RuleBase" id="RU361140"/>
    </source>
</evidence>
<dbReference type="InterPro" id="IPR000871">
    <property type="entry name" value="Beta-lactam_class-A"/>
</dbReference>
<feature type="domain" description="Beta-lactamase class A catalytic" evidence="8">
    <location>
        <begin position="51"/>
        <end position="270"/>
    </location>
</feature>
<dbReference type="EMBL" id="CP119313">
    <property type="protein sequence ID" value="WEK18973.1"/>
    <property type="molecule type" value="Genomic_DNA"/>
</dbReference>
<dbReference type="Pfam" id="PF13354">
    <property type="entry name" value="Beta-lactamase2"/>
    <property type="match status" value="1"/>
</dbReference>
<evidence type="ECO:0000256" key="1">
    <source>
        <dbReference type="ARBA" id="ARBA00001526"/>
    </source>
</evidence>
<reference evidence="9" key="1">
    <citation type="submission" date="2023-03" db="EMBL/GenBank/DDBJ databases">
        <title>Andean soil-derived lignocellulolytic bacterial consortium as a source of novel taxa and putative plastic-active enzymes.</title>
        <authorList>
            <person name="Diaz-Garcia L."/>
            <person name="Chuvochina M."/>
            <person name="Feuerriegel G."/>
            <person name="Bunk B."/>
            <person name="Sproer C."/>
            <person name="Streit W.R."/>
            <person name="Rodriguez L.M."/>
            <person name="Overmann J."/>
            <person name="Jimenez D.J."/>
        </authorList>
    </citation>
    <scope>NUCLEOTIDE SEQUENCE</scope>
    <source>
        <strain evidence="9">MAG 3858</strain>
    </source>
</reference>
<gene>
    <name evidence="9" type="primary">bla</name>
    <name evidence="9" type="ORF">P0Y49_19550</name>
</gene>
<evidence type="ECO:0000256" key="2">
    <source>
        <dbReference type="ARBA" id="ARBA00009009"/>
    </source>
</evidence>
<evidence type="ECO:0000313" key="10">
    <source>
        <dbReference type="Proteomes" id="UP001214530"/>
    </source>
</evidence>
<dbReference type="AlphaFoldDB" id="A0AAJ5W873"/>
<proteinExistence type="inferred from homology"/>
<dbReference type="PROSITE" id="PS00146">
    <property type="entry name" value="BETA_LACTAMASE_A"/>
    <property type="match status" value="1"/>
</dbReference>
<dbReference type="GO" id="GO:0030655">
    <property type="term" value="P:beta-lactam antibiotic catabolic process"/>
    <property type="evidence" value="ECO:0007669"/>
    <property type="project" value="InterPro"/>
</dbReference>
<keyword evidence="4 6" id="KW-0378">Hydrolase</keyword>
<evidence type="ECO:0000259" key="8">
    <source>
        <dbReference type="Pfam" id="PF13354"/>
    </source>
</evidence>
<dbReference type="InterPro" id="IPR045155">
    <property type="entry name" value="Beta-lactam_cat"/>
</dbReference>
<dbReference type="GO" id="GO:0046677">
    <property type="term" value="P:response to antibiotic"/>
    <property type="evidence" value="ECO:0007669"/>
    <property type="project" value="UniProtKB-UniRule"/>
</dbReference>
<evidence type="ECO:0000313" key="9">
    <source>
        <dbReference type="EMBL" id="WEK18973.1"/>
    </source>
</evidence>
<name>A0AAJ5W873_9SPHI</name>
<keyword evidence="5 6" id="KW-0046">Antibiotic resistance</keyword>
<dbReference type="NCBIfam" id="NF033103">
    <property type="entry name" value="bla_class_A"/>
    <property type="match status" value="1"/>
</dbReference>
<evidence type="ECO:0000256" key="7">
    <source>
        <dbReference type="SAM" id="SignalP"/>
    </source>
</evidence>